<dbReference type="PANTHER" id="PTHR42842:SF3">
    <property type="entry name" value="FAD_NAD(P)-BINDING OXIDOREDUCTASE FAMILY PROTEIN"/>
    <property type="match status" value="1"/>
</dbReference>
<dbReference type="Gene3D" id="3.50.50.60">
    <property type="entry name" value="FAD/NAD(P)-binding domain"/>
    <property type="match status" value="2"/>
</dbReference>
<keyword evidence="4" id="KW-1185">Reference proteome</keyword>
<dbReference type="Gene3D" id="3.30.70.2700">
    <property type="match status" value="1"/>
</dbReference>
<dbReference type="InterPro" id="IPR028348">
    <property type="entry name" value="FAD-binding_protein"/>
</dbReference>
<evidence type="ECO:0000313" key="3">
    <source>
        <dbReference type="EMBL" id="MEJ8846809.1"/>
    </source>
</evidence>
<proteinExistence type="predicted"/>
<dbReference type="EMBL" id="JBBKZT010000003">
    <property type="protein sequence ID" value="MEJ8846809.1"/>
    <property type="molecule type" value="Genomic_DNA"/>
</dbReference>
<dbReference type="InterPro" id="IPR036188">
    <property type="entry name" value="FAD/NAD-bd_sf"/>
</dbReference>
<accession>A0ABU8WHK3</accession>
<comment type="caution">
    <text evidence="3">The sequence shown here is derived from an EMBL/GenBank/DDBJ whole genome shotgun (WGS) entry which is preliminary data.</text>
</comment>
<organism evidence="3 4">
    <name type="scientific">Variovorax rhizosphaerae</name>
    <dbReference type="NCBI Taxonomy" id="1836200"/>
    <lineage>
        <taxon>Bacteria</taxon>
        <taxon>Pseudomonadati</taxon>
        <taxon>Pseudomonadota</taxon>
        <taxon>Betaproteobacteria</taxon>
        <taxon>Burkholderiales</taxon>
        <taxon>Comamonadaceae</taxon>
        <taxon>Variovorax</taxon>
    </lineage>
</organism>
<gene>
    <name evidence="3" type="ORF">WKW82_09125</name>
</gene>
<dbReference type="PIRSF" id="PIRSF038984">
    <property type="entry name" value="FAD_binding_protein"/>
    <property type="match status" value="1"/>
</dbReference>
<dbReference type="Pfam" id="PF21688">
    <property type="entry name" value="FAD-depend_C"/>
    <property type="match status" value="1"/>
</dbReference>
<dbReference type="RefSeq" id="WP_340341949.1">
    <property type="nucleotide sequence ID" value="NZ_JBBKZT010000003.1"/>
</dbReference>
<feature type="domain" description="FAD-binding" evidence="1">
    <location>
        <begin position="102"/>
        <end position="274"/>
    </location>
</feature>
<reference evidence="3 4" key="1">
    <citation type="submission" date="2024-03" db="EMBL/GenBank/DDBJ databases">
        <title>Novel species of the genus Variovorax.</title>
        <authorList>
            <person name="Liu Q."/>
            <person name="Xin Y.-H."/>
        </authorList>
    </citation>
    <scope>NUCLEOTIDE SEQUENCE [LARGE SCALE GENOMIC DNA]</scope>
    <source>
        <strain evidence="3 4">KACC 18900</strain>
    </source>
</reference>
<sequence>MIRLSEIKLPLDPPSDALPRAVQGLLGVDADAIANIHVFKRSFDARKVDLLQVYIVDVTLADPSREAQLFAKLAGNPRVMPTPDMVYRVPAQASADVPVRPVVVGFGPCGIFAALMLAKMGFKPIVLERGKTVRQRTKDTWGLWRKSVLNPESNVQFGEGGAGTFSDGKLYSQIKDPRFLGRKVMEEFVKAGAPPEILYVAHPHIGTFKLVKVVENMRAEIIALGGEVRFEQRVTDVLIEDGHIRGLTVLDQATGVSSQMRADHVVMALGHSSRDTFAMLHERGAHVEAKPFSIGFRVEHPQGLIDRARWGRHAGHPLLGAADYKLVHHASNGRSVYSFCMCPGGTVVAATSEPGRVVTNGMSQYSRNERNANAGIVVGIDPRDFPGWSADAPGDALAGISLQRELESNAFVLGGSDYRAPGQLVGDFVAGNASTALGSVEPSYKPGVTPTDLHQALPEYAIEAMREAFPVFGRKLKGFDLHDAVLTGVETRTSSPIKITRGEDLQSLNVRGLYPAGEGASYAGGILSAGVDGIKVAEAVARGVLADAASQTAVSVA</sequence>
<name>A0ABU8WHK3_9BURK</name>
<feature type="domain" description="FAD-dependent protein C-terminal" evidence="2">
    <location>
        <begin position="291"/>
        <end position="493"/>
    </location>
</feature>
<dbReference type="SUPFAM" id="SSF51905">
    <property type="entry name" value="FAD/NAD(P)-binding domain"/>
    <property type="match status" value="1"/>
</dbReference>
<dbReference type="Proteomes" id="UP001385892">
    <property type="component" value="Unassembled WGS sequence"/>
</dbReference>
<dbReference type="Pfam" id="PF01494">
    <property type="entry name" value="FAD_binding_3"/>
    <property type="match status" value="1"/>
</dbReference>
<dbReference type="InterPro" id="IPR002938">
    <property type="entry name" value="FAD-bd"/>
</dbReference>
<protein>
    <submittedName>
        <fullName evidence="3">NAD(P)/FAD-dependent oxidoreductase</fullName>
    </submittedName>
</protein>
<evidence type="ECO:0000259" key="2">
    <source>
        <dbReference type="Pfam" id="PF21688"/>
    </source>
</evidence>
<evidence type="ECO:0000259" key="1">
    <source>
        <dbReference type="Pfam" id="PF01494"/>
    </source>
</evidence>
<evidence type="ECO:0000313" key="4">
    <source>
        <dbReference type="Proteomes" id="UP001385892"/>
    </source>
</evidence>
<dbReference type="PANTHER" id="PTHR42842">
    <property type="entry name" value="FAD/NAD(P)-BINDING OXIDOREDUCTASE"/>
    <property type="match status" value="1"/>
</dbReference>
<dbReference type="InterPro" id="IPR049516">
    <property type="entry name" value="FAD-depend_C"/>
</dbReference>